<feature type="transmembrane region" description="Helical" evidence="11">
    <location>
        <begin position="150"/>
        <end position="171"/>
    </location>
</feature>
<evidence type="ECO:0000256" key="8">
    <source>
        <dbReference type="ARBA" id="ARBA00023315"/>
    </source>
</evidence>
<dbReference type="STRING" id="1116229.S3CMZ0"/>
<feature type="transmembrane region" description="Helical" evidence="11">
    <location>
        <begin position="192"/>
        <end position="216"/>
    </location>
</feature>
<dbReference type="EMBL" id="KE145369">
    <property type="protein sequence ID" value="EPE27827.1"/>
    <property type="molecule type" value="Genomic_DNA"/>
</dbReference>
<keyword evidence="3" id="KW-0808">Transferase</keyword>
<reference evidence="12 13" key="1">
    <citation type="journal article" date="2013" name="BMC Genomics">
        <title>Genomics-driven discovery of the pneumocandin biosynthetic gene cluster in the fungus Glarea lozoyensis.</title>
        <authorList>
            <person name="Chen L."/>
            <person name="Yue Q."/>
            <person name="Zhang X."/>
            <person name="Xiang M."/>
            <person name="Wang C."/>
            <person name="Li S."/>
            <person name="Che Y."/>
            <person name="Ortiz-Lopez F.J."/>
            <person name="Bills G.F."/>
            <person name="Liu X."/>
            <person name="An Z."/>
        </authorList>
    </citation>
    <scope>NUCLEOTIDE SEQUENCE [LARGE SCALE GENOMIC DNA]</scope>
    <source>
        <strain evidence="13">ATCC 20868 / MF5171</strain>
    </source>
</reference>
<dbReference type="eggNOG" id="KOG0380">
    <property type="taxonomic scope" value="Eukaryota"/>
</dbReference>
<dbReference type="PANTHER" id="PTHR10408">
    <property type="entry name" value="STEROL O-ACYLTRANSFERASE"/>
    <property type="match status" value="1"/>
</dbReference>
<evidence type="ECO:0000256" key="5">
    <source>
        <dbReference type="ARBA" id="ARBA00022824"/>
    </source>
</evidence>
<comment type="similarity">
    <text evidence="2">Belongs to the membrane-bound acyltransferase family. Sterol o-acyltransferase subfamily.</text>
</comment>
<feature type="transmembrane region" description="Helical" evidence="11">
    <location>
        <begin position="472"/>
        <end position="491"/>
    </location>
</feature>
<feature type="transmembrane region" description="Helical" evidence="11">
    <location>
        <begin position="558"/>
        <end position="579"/>
    </location>
</feature>
<evidence type="ECO:0000256" key="7">
    <source>
        <dbReference type="ARBA" id="ARBA00023136"/>
    </source>
</evidence>
<evidence type="ECO:0000256" key="4">
    <source>
        <dbReference type="ARBA" id="ARBA00022692"/>
    </source>
</evidence>
<feature type="transmembrane region" description="Helical" evidence="11">
    <location>
        <begin position="228"/>
        <end position="248"/>
    </location>
</feature>
<protein>
    <submittedName>
        <fullName evidence="12">MBOAT family protein</fullName>
    </submittedName>
</protein>
<name>S3CMZ0_GLAL2</name>
<comment type="subcellular location">
    <subcellularLocation>
        <location evidence="1">Endoplasmic reticulum membrane</location>
        <topology evidence="1">Multi-pass membrane protein</topology>
    </subcellularLocation>
</comment>
<evidence type="ECO:0000256" key="11">
    <source>
        <dbReference type="SAM" id="Phobius"/>
    </source>
</evidence>
<dbReference type="KEGG" id="glz:GLAREA_04618"/>
<evidence type="ECO:0000313" key="12">
    <source>
        <dbReference type="EMBL" id="EPE27827.1"/>
    </source>
</evidence>
<dbReference type="PANTHER" id="PTHR10408:SF23">
    <property type="entry name" value="STEROL O-ACYLTRANSFERASE 1-RELATED"/>
    <property type="match status" value="1"/>
</dbReference>
<dbReference type="GO" id="GO:0034737">
    <property type="term" value="F:ergosterol O-acyltransferase activity"/>
    <property type="evidence" value="ECO:0007669"/>
    <property type="project" value="TreeGrafter"/>
</dbReference>
<evidence type="ECO:0000256" key="3">
    <source>
        <dbReference type="ARBA" id="ARBA00022679"/>
    </source>
</evidence>
<keyword evidence="6 11" id="KW-1133">Transmembrane helix</keyword>
<accession>S3CMZ0</accession>
<proteinExistence type="inferred from homology"/>
<keyword evidence="13" id="KW-1185">Reference proteome</keyword>
<dbReference type="GeneID" id="19463673"/>
<keyword evidence="7 11" id="KW-0472">Membrane</keyword>
<dbReference type="Proteomes" id="UP000016922">
    <property type="component" value="Unassembled WGS sequence"/>
</dbReference>
<dbReference type="RefSeq" id="XP_008085186.1">
    <property type="nucleotide sequence ID" value="XM_008086995.1"/>
</dbReference>
<sequence length="623" mass="71134">MSVAESPRLVGRWSVEASPDVGTSRSTSESGGEENYESVQHSAAEIVEGGKGGGLEEKLVHGKNELSVGRPGPMRLKSIPITLDRLTEKGKYVLTADKTALREILKLSIEREEKSVSGKQKGKFSDMVFTHRFTTFDGRNPASADSEFHGFFNLFWLGVAIFMLQLFLENYQKYGSVLGGNQIVQMMFQRDVMVLVLSSAGICMTSLFGLILQKLVHKRYLGWNGSGWIIQGVWELVFLVAAIEWTVFREWPWTHSFYFTVQSLVILMKQHSYAFYNGHLSEAFHMRSKLQGVLRQLESVDPIATQSNTMPQVSSLSTSYLDHRPTSSDLSQRRQSLRGDAMDGSTIKQVATAVESGDPLDIDQVHAFERIIKWEIDALTVDLNGRCTKTANHYPKNLTVSNLLDFTTLPTLVYELEYPRSDKIDWYYAAEKAIATFGIISVMNILSQARIYPVVMKTVAMRETMDLTDRLYEFPLILNALIFPFIMEYLLKTWYVIWECVLNFLAEITRFADRGFCKDWWNAPSFDAYARDWNRPVHLFLLRHVYNSSISAMKVNKYTATLITFLLSAVLHELLMFILFKRVRGYLFMLQLSQIPLIAFARTKFMKKRPVAGNLLLWFGLVM</sequence>
<evidence type="ECO:0000256" key="2">
    <source>
        <dbReference type="ARBA" id="ARBA00009010"/>
    </source>
</evidence>
<evidence type="ECO:0000256" key="9">
    <source>
        <dbReference type="ARBA" id="ARBA00023568"/>
    </source>
</evidence>
<dbReference type="OrthoDB" id="10039049at2759"/>
<dbReference type="Pfam" id="PF03062">
    <property type="entry name" value="MBOAT"/>
    <property type="match status" value="1"/>
</dbReference>
<evidence type="ECO:0000256" key="6">
    <source>
        <dbReference type="ARBA" id="ARBA00022989"/>
    </source>
</evidence>
<dbReference type="GO" id="GO:0005789">
    <property type="term" value="C:endoplasmic reticulum membrane"/>
    <property type="evidence" value="ECO:0007669"/>
    <property type="project" value="UniProtKB-SubCell"/>
</dbReference>
<evidence type="ECO:0000256" key="10">
    <source>
        <dbReference type="SAM" id="MobiDB-lite"/>
    </source>
</evidence>
<keyword evidence="4 11" id="KW-0812">Transmembrane</keyword>
<keyword evidence="8" id="KW-0012">Acyltransferase</keyword>
<dbReference type="AlphaFoldDB" id="S3CMZ0"/>
<gene>
    <name evidence="12" type="ORF">GLAREA_04618</name>
</gene>
<evidence type="ECO:0000256" key="1">
    <source>
        <dbReference type="ARBA" id="ARBA00004477"/>
    </source>
</evidence>
<dbReference type="OMA" id="INWWYVA"/>
<dbReference type="InterPro" id="IPR004299">
    <property type="entry name" value="MBOAT_fam"/>
</dbReference>
<organism evidence="12 13">
    <name type="scientific">Glarea lozoyensis (strain ATCC 20868 / MF5171)</name>
    <dbReference type="NCBI Taxonomy" id="1116229"/>
    <lineage>
        <taxon>Eukaryota</taxon>
        <taxon>Fungi</taxon>
        <taxon>Dikarya</taxon>
        <taxon>Ascomycota</taxon>
        <taxon>Pezizomycotina</taxon>
        <taxon>Leotiomycetes</taxon>
        <taxon>Helotiales</taxon>
        <taxon>Helotiaceae</taxon>
        <taxon>Glarea</taxon>
    </lineage>
</organism>
<dbReference type="InterPro" id="IPR014371">
    <property type="entry name" value="Oat_ACAT_DAG_ARE"/>
</dbReference>
<evidence type="ECO:0000313" key="13">
    <source>
        <dbReference type="Proteomes" id="UP000016922"/>
    </source>
</evidence>
<dbReference type="GO" id="GO:0008204">
    <property type="term" value="P:ergosterol metabolic process"/>
    <property type="evidence" value="ECO:0007669"/>
    <property type="project" value="TreeGrafter"/>
</dbReference>
<keyword evidence="5" id="KW-0256">Endoplasmic reticulum</keyword>
<feature type="region of interest" description="Disordered" evidence="10">
    <location>
        <begin position="1"/>
        <end position="39"/>
    </location>
</feature>
<feature type="transmembrane region" description="Helical" evidence="11">
    <location>
        <begin position="433"/>
        <end position="452"/>
    </location>
</feature>
<dbReference type="HOGENOM" id="CLU_018190_2_1_1"/>
<comment type="function">
    <text evidence="9">Sterol O-acyltransferase that catalyzes the formation of stery esters.</text>
</comment>